<name>A0A1L9R7W1_ASPWE</name>
<accession>A0A1L9R7W1</accession>
<dbReference type="AlphaFoldDB" id="A0A1L9R7W1"/>
<dbReference type="GeneID" id="63752247"/>
<keyword evidence="1" id="KW-1133">Transmembrane helix</keyword>
<dbReference type="VEuPathDB" id="FungiDB:ASPWEDRAFT_44934"/>
<evidence type="ECO:0000256" key="1">
    <source>
        <dbReference type="SAM" id="Phobius"/>
    </source>
</evidence>
<evidence type="ECO:0000313" key="2">
    <source>
        <dbReference type="EMBL" id="OJJ30994.1"/>
    </source>
</evidence>
<keyword evidence="3" id="KW-1185">Reference proteome</keyword>
<reference evidence="3" key="1">
    <citation type="journal article" date="2017" name="Genome Biol.">
        <title>Comparative genomics reveals high biological diversity and specific adaptations in the industrially and medically important fungal genus Aspergillus.</title>
        <authorList>
            <person name="de Vries R.P."/>
            <person name="Riley R."/>
            <person name="Wiebenga A."/>
            <person name="Aguilar-Osorio G."/>
            <person name="Amillis S."/>
            <person name="Uchima C.A."/>
            <person name="Anderluh G."/>
            <person name="Asadollahi M."/>
            <person name="Askin M."/>
            <person name="Barry K."/>
            <person name="Battaglia E."/>
            <person name="Bayram O."/>
            <person name="Benocci T."/>
            <person name="Braus-Stromeyer S.A."/>
            <person name="Caldana C."/>
            <person name="Canovas D."/>
            <person name="Cerqueira G.C."/>
            <person name="Chen F."/>
            <person name="Chen W."/>
            <person name="Choi C."/>
            <person name="Clum A."/>
            <person name="Dos Santos R.A."/>
            <person name="Damasio A.R."/>
            <person name="Diallinas G."/>
            <person name="Emri T."/>
            <person name="Fekete E."/>
            <person name="Flipphi M."/>
            <person name="Freyberg S."/>
            <person name="Gallo A."/>
            <person name="Gournas C."/>
            <person name="Habgood R."/>
            <person name="Hainaut M."/>
            <person name="Harispe M.L."/>
            <person name="Henrissat B."/>
            <person name="Hilden K.S."/>
            <person name="Hope R."/>
            <person name="Hossain A."/>
            <person name="Karabika E."/>
            <person name="Karaffa L."/>
            <person name="Karanyi Z."/>
            <person name="Krasevec N."/>
            <person name="Kuo A."/>
            <person name="Kusch H."/>
            <person name="LaButti K."/>
            <person name="Lagendijk E.L."/>
            <person name="Lapidus A."/>
            <person name="Levasseur A."/>
            <person name="Lindquist E."/>
            <person name="Lipzen A."/>
            <person name="Logrieco A.F."/>
            <person name="MacCabe A."/>
            <person name="Maekelae M.R."/>
            <person name="Malavazi I."/>
            <person name="Melin P."/>
            <person name="Meyer V."/>
            <person name="Mielnichuk N."/>
            <person name="Miskei M."/>
            <person name="Molnar A.P."/>
            <person name="Mule G."/>
            <person name="Ngan C.Y."/>
            <person name="Orejas M."/>
            <person name="Orosz E."/>
            <person name="Ouedraogo J.P."/>
            <person name="Overkamp K.M."/>
            <person name="Park H.-S."/>
            <person name="Perrone G."/>
            <person name="Piumi F."/>
            <person name="Punt P.J."/>
            <person name="Ram A.F."/>
            <person name="Ramon A."/>
            <person name="Rauscher S."/>
            <person name="Record E."/>
            <person name="Riano-Pachon D.M."/>
            <person name="Robert V."/>
            <person name="Roehrig J."/>
            <person name="Ruller R."/>
            <person name="Salamov A."/>
            <person name="Salih N.S."/>
            <person name="Samson R.A."/>
            <person name="Sandor E."/>
            <person name="Sanguinetti M."/>
            <person name="Schuetze T."/>
            <person name="Sepcic K."/>
            <person name="Shelest E."/>
            <person name="Sherlock G."/>
            <person name="Sophianopoulou V."/>
            <person name="Squina F.M."/>
            <person name="Sun H."/>
            <person name="Susca A."/>
            <person name="Todd R.B."/>
            <person name="Tsang A."/>
            <person name="Unkles S.E."/>
            <person name="van de Wiele N."/>
            <person name="van Rossen-Uffink D."/>
            <person name="Oliveira J.V."/>
            <person name="Vesth T.C."/>
            <person name="Visser J."/>
            <person name="Yu J.-H."/>
            <person name="Zhou M."/>
            <person name="Andersen M.R."/>
            <person name="Archer D.B."/>
            <person name="Baker S.E."/>
            <person name="Benoit I."/>
            <person name="Brakhage A.A."/>
            <person name="Braus G.H."/>
            <person name="Fischer R."/>
            <person name="Frisvad J.C."/>
            <person name="Goldman G.H."/>
            <person name="Houbraken J."/>
            <person name="Oakley B."/>
            <person name="Pocsi I."/>
            <person name="Scazzocchio C."/>
            <person name="Seiboth B."/>
            <person name="vanKuyk P.A."/>
            <person name="Wortman J."/>
            <person name="Dyer P.S."/>
            <person name="Grigoriev I.V."/>
        </authorList>
    </citation>
    <scope>NUCLEOTIDE SEQUENCE [LARGE SCALE GENOMIC DNA]</scope>
    <source>
        <strain evidence="3">DTO 134E9</strain>
    </source>
</reference>
<evidence type="ECO:0000313" key="3">
    <source>
        <dbReference type="Proteomes" id="UP000184383"/>
    </source>
</evidence>
<keyword evidence="1" id="KW-0472">Membrane</keyword>
<sequence>MDIVAFVLMSSTAKDHFIEQLETTHQDMSARFLQYKTQTRESTRGERLLEEERALLLDLVKEYDALILRIRVATFYLRIELIVTRIYTRIARACVWLLLHVFGLVVGMRACFWACAVGLECFST</sequence>
<keyword evidence="1" id="KW-0812">Transmembrane</keyword>
<organism evidence="2 3">
    <name type="scientific">Aspergillus wentii DTO 134E9</name>
    <dbReference type="NCBI Taxonomy" id="1073089"/>
    <lineage>
        <taxon>Eukaryota</taxon>
        <taxon>Fungi</taxon>
        <taxon>Dikarya</taxon>
        <taxon>Ascomycota</taxon>
        <taxon>Pezizomycotina</taxon>
        <taxon>Eurotiomycetes</taxon>
        <taxon>Eurotiomycetidae</taxon>
        <taxon>Eurotiales</taxon>
        <taxon>Aspergillaceae</taxon>
        <taxon>Aspergillus</taxon>
        <taxon>Aspergillus subgen. Cremei</taxon>
    </lineage>
</organism>
<gene>
    <name evidence="2" type="ORF">ASPWEDRAFT_44934</name>
</gene>
<proteinExistence type="predicted"/>
<dbReference type="EMBL" id="KV878216">
    <property type="protein sequence ID" value="OJJ30994.1"/>
    <property type="molecule type" value="Genomic_DNA"/>
</dbReference>
<feature type="transmembrane region" description="Helical" evidence="1">
    <location>
        <begin position="95"/>
        <end position="119"/>
    </location>
</feature>
<protein>
    <submittedName>
        <fullName evidence="2">Uncharacterized protein</fullName>
    </submittedName>
</protein>
<dbReference type="RefSeq" id="XP_040684671.1">
    <property type="nucleotide sequence ID" value="XM_040836399.1"/>
</dbReference>
<dbReference type="Proteomes" id="UP000184383">
    <property type="component" value="Unassembled WGS sequence"/>
</dbReference>